<dbReference type="EMBL" id="CAEZYQ010000013">
    <property type="protein sequence ID" value="CAB4748845.1"/>
    <property type="molecule type" value="Genomic_DNA"/>
</dbReference>
<proteinExistence type="predicted"/>
<feature type="transmembrane region" description="Helical" evidence="1">
    <location>
        <begin position="50"/>
        <end position="70"/>
    </location>
</feature>
<feature type="transmembrane region" description="Helical" evidence="1">
    <location>
        <begin position="77"/>
        <end position="99"/>
    </location>
</feature>
<name>A0A6J6TPR5_9ZZZZ</name>
<protein>
    <submittedName>
        <fullName evidence="2">Unannotated protein</fullName>
    </submittedName>
</protein>
<reference evidence="2" key="1">
    <citation type="submission" date="2020-05" db="EMBL/GenBank/DDBJ databases">
        <authorList>
            <person name="Chiriac C."/>
            <person name="Salcher M."/>
            <person name="Ghai R."/>
            <person name="Kavagutti S V."/>
        </authorList>
    </citation>
    <scope>NUCLEOTIDE SEQUENCE</scope>
</reference>
<evidence type="ECO:0000313" key="2">
    <source>
        <dbReference type="EMBL" id="CAB4748845.1"/>
    </source>
</evidence>
<gene>
    <name evidence="2" type="ORF">UFOPK2761_01840</name>
</gene>
<sequence length="139" mass="13793">MSAETSLLVLLAATWAHLGFQVTVSSLVYPVLAATPSEAWRRAHDRHSRVITPTVGAVYAALLLGTAASLSTAAGPAVVAAAAGVALSLGTTALVAAPLHGRLAAAGPTPERLRTLLVADRVRTAGAALAAVAATVAAL</sequence>
<keyword evidence="1" id="KW-0472">Membrane</keyword>
<keyword evidence="1" id="KW-0812">Transmembrane</keyword>
<keyword evidence="1" id="KW-1133">Transmembrane helix</keyword>
<dbReference type="AlphaFoldDB" id="A0A6J6TPR5"/>
<evidence type="ECO:0000256" key="1">
    <source>
        <dbReference type="SAM" id="Phobius"/>
    </source>
</evidence>
<organism evidence="2">
    <name type="scientific">freshwater metagenome</name>
    <dbReference type="NCBI Taxonomy" id="449393"/>
    <lineage>
        <taxon>unclassified sequences</taxon>
        <taxon>metagenomes</taxon>
        <taxon>ecological metagenomes</taxon>
    </lineage>
</organism>
<accession>A0A6J6TPR5</accession>